<dbReference type="GO" id="GO:0006955">
    <property type="term" value="P:immune response"/>
    <property type="evidence" value="ECO:0007669"/>
    <property type="project" value="InterPro"/>
</dbReference>
<keyword evidence="9" id="KW-0325">Glycoprotein</keyword>
<dbReference type="InterPro" id="IPR003597">
    <property type="entry name" value="Ig_C1-set"/>
</dbReference>
<dbReference type="InterPro" id="IPR037055">
    <property type="entry name" value="MHC_I-like_Ag-recog_sf"/>
</dbReference>
<proteinExistence type="inferred from homology"/>
<feature type="region of interest" description="Disordered" evidence="10">
    <location>
        <begin position="184"/>
        <end position="211"/>
    </location>
</feature>
<reference evidence="14" key="1">
    <citation type="submission" date="2025-08" db="UniProtKB">
        <authorList>
            <consortium name="RefSeq"/>
        </authorList>
    </citation>
    <scope>IDENTIFICATION</scope>
    <source>
        <tissue evidence="14">Muscle</tissue>
    </source>
</reference>
<dbReference type="InterPro" id="IPR003006">
    <property type="entry name" value="Ig/MHC_CS"/>
</dbReference>
<evidence type="ECO:0000256" key="2">
    <source>
        <dbReference type="ARBA" id="ARBA00004167"/>
    </source>
</evidence>
<sequence>SDLSSWTAADKAAEIYKKKLEAAGVADNARGYYEGTCMEWLPRYLENGKETLLRTDPPKTRVTHHPISDGAVTLRCWVLGFYPVEITLTWQHDGEDQTQDMELMETRPAGDRTFQKWAGVVVPPGEEQRYTCHVQHEGLPHPPTLRWEPPPQPTIPIIGIVFGLVVFVVTGALVVGAVLWKRKRSGGKGGSYTKAAKSDSAQGSDVSLKSL</sequence>
<feature type="compositionally biased region" description="Polar residues" evidence="10">
    <location>
        <begin position="199"/>
        <end position="211"/>
    </location>
</feature>
<evidence type="ECO:0000259" key="12">
    <source>
        <dbReference type="PROSITE" id="PS50835"/>
    </source>
</evidence>
<dbReference type="PANTHER" id="PTHR16675:SF251">
    <property type="entry name" value="HLA CLASS I HISTOCOMPATIBILITY ANTIGEN, C ALPHA CHAIN"/>
    <property type="match status" value="1"/>
</dbReference>
<comment type="function">
    <text evidence="1">Involved in the presentation of foreign antigens to the immune system.</text>
</comment>
<keyword evidence="4" id="KW-0490">MHC I</keyword>
<dbReference type="Gene3D" id="3.30.500.10">
    <property type="entry name" value="MHC class I-like antigen recognition-like"/>
    <property type="match status" value="1"/>
</dbReference>
<feature type="domain" description="Ig-like" evidence="12">
    <location>
        <begin position="58"/>
        <end position="146"/>
    </location>
</feature>
<comment type="similarity">
    <text evidence="3">Belongs to the MHC class I family.</text>
</comment>
<dbReference type="InterPro" id="IPR010579">
    <property type="entry name" value="MHC_I_a_C"/>
</dbReference>
<dbReference type="AlphaFoldDB" id="A0A8B7QKW1"/>
<dbReference type="SUPFAM" id="SSF54452">
    <property type="entry name" value="MHC antigen-recognition domain"/>
    <property type="match status" value="1"/>
</dbReference>
<evidence type="ECO:0000256" key="3">
    <source>
        <dbReference type="ARBA" id="ARBA00006909"/>
    </source>
</evidence>
<keyword evidence="13" id="KW-1185">Reference proteome</keyword>
<evidence type="ECO:0000313" key="13">
    <source>
        <dbReference type="Proteomes" id="UP000694851"/>
    </source>
</evidence>
<dbReference type="PANTHER" id="PTHR16675">
    <property type="entry name" value="MHC CLASS I-RELATED"/>
    <property type="match status" value="1"/>
</dbReference>
<dbReference type="GO" id="GO:0042612">
    <property type="term" value="C:MHC class I protein complex"/>
    <property type="evidence" value="ECO:0007669"/>
    <property type="project" value="UniProtKB-KW"/>
</dbReference>
<organism evidence="13 14">
    <name type="scientific">Hipposideros armiger</name>
    <name type="common">Great Himalayan leaf-nosed bat</name>
    <dbReference type="NCBI Taxonomy" id="186990"/>
    <lineage>
        <taxon>Eukaryota</taxon>
        <taxon>Metazoa</taxon>
        <taxon>Chordata</taxon>
        <taxon>Craniata</taxon>
        <taxon>Vertebrata</taxon>
        <taxon>Euteleostomi</taxon>
        <taxon>Mammalia</taxon>
        <taxon>Eutheria</taxon>
        <taxon>Laurasiatheria</taxon>
        <taxon>Chiroptera</taxon>
        <taxon>Yinpterochiroptera</taxon>
        <taxon>Rhinolophoidea</taxon>
        <taxon>Hipposideridae</taxon>
        <taxon>Hipposideros</taxon>
    </lineage>
</organism>
<dbReference type="KEGG" id="hai:109376696"/>
<dbReference type="OrthoDB" id="9447187at2759"/>
<evidence type="ECO:0000256" key="7">
    <source>
        <dbReference type="ARBA" id="ARBA00022989"/>
    </source>
</evidence>
<dbReference type="InterPro" id="IPR050208">
    <property type="entry name" value="MHC_class-I_related"/>
</dbReference>
<dbReference type="SMART" id="SM00407">
    <property type="entry name" value="IGc1"/>
    <property type="match status" value="1"/>
</dbReference>
<gene>
    <name evidence="14" type="primary">LOC109376696</name>
</gene>
<dbReference type="GeneID" id="109376696"/>
<feature type="non-terminal residue" evidence="14">
    <location>
        <position position="1"/>
    </location>
</feature>
<dbReference type="Pfam" id="PF07654">
    <property type="entry name" value="C1-set"/>
    <property type="match status" value="1"/>
</dbReference>
<evidence type="ECO:0000256" key="9">
    <source>
        <dbReference type="ARBA" id="ARBA00023180"/>
    </source>
</evidence>
<keyword evidence="5 11" id="KW-0812">Transmembrane</keyword>
<protein>
    <submittedName>
        <fullName evidence="14">Patr class I histocompatibility antigen, A-2 alpha chain-like</fullName>
    </submittedName>
</protein>
<evidence type="ECO:0000256" key="5">
    <source>
        <dbReference type="ARBA" id="ARBA00022692"/>
    </source>
</evidence>
<dbReference type="Pfam" id="PF06623">
    <property type="entry name" value="MHC_I_C"/>
    <property type="match status" value="1"/>
</dbReference>
<dbReference type="GO" id="GO:0042605">
    <property type="term" value="F:peptide antigen binding"/>
    <property type="evidence" value="ECO:0007669"/>
    <property type="project" value="TreeGrafter"/>
</dbReference>
<feature type="transmembrane region" description="Helical" evidence="11">
    <location>
        <begin position="155"/>
        <end position="180"/>
    </location>
</feature>
<dbReference type="Proteomes" id="UP000694851">
    <property type="component" value="Unplaced"/>
</dbReference>
<comment type="subcellular location">
    <subcellularLocation>
        <location evidence="2">Membrane</location>
        <topology evidence="2">Single-pass membrane protein</topology>
    </subcellularLocation>
</comment>
<keyword evidence="8 11" id="KW-0472">Membrane</keyword>
<dbReference type="GO" id="GO:0002486">
    <property type="term" value="P:antigen processing and presentation of endogenous peptide antigen via MHC class I via ER pathway, TAP-independent"/>
    <property type="evidence" value="ECO:0007669"/>
    <property type="project" value="TreeGrafter"/>
</dbReference>
<evidence type="ECO:0000256" key="6">
    <source>
        <dbReference type="ARBA" id="ARBA00022859"/>
    </source>
</evidence>
<dbReference type="Gene3D" id="2.60.40.10">
    <property type="entry name" value="Immunoglobulins"/>
    <property type="match status" value="1"/>
</dbReference>
<dbReference type="GO" id="GO:0009897">
    <property type="term" value="C:external side of plasma membrane"/>
    <property type="evidence" value="ECO:0007669"/>
    <property type="project" value="TreeGrafter"/>
</dbReference>
<dbReference type="InterPro" id="IPR013783">
    <property type="entry name" value="Ig-like_fold"/>
</dbReference>
<dbReference type="GO" id="GO:0030670">
    <property type="term" value="C:phagocytic vesicle membrane"/>
    <property type="evidence" value="ECO:0007669"/>
    <property type="project" value="UniProtKB-ARBA"/>
</dbReference>
<dbReference type="InterPro" id="IPR011162">
    <property type="entry name" value="MHC_I/II-like_Ag-recog"/>
</dbReference>
<dbReference type="Pfam" id="PF00129">
    <property type="entry name" value="MHC_I"/>
    <property type="match status" value="1"/>
</dbReference>
<evidence type="ECO:0000256" key="10">
    <source>
        <dbReference type="SAM" id="MobiDB-lite"/>
    </source>
</evidence>
<dbReference type="InterPro" id="IPR011161">
    <property type="entry name" value="MHC_I-like_Ag-recog"/>
</dbReference>
<evidence type="ECO:0000256" key="11">
    <source>
        <dbReference type="SAM" id="Phobius"/>
    </source>
</evidence>
<dbReference type="SUPFAM" id="SSF48726">
    <property type="entry name" value="Immunoglobulin"/>
    <property type="match status" value="1"/>
</dbReference>
<keyword evidence="7 11" id="KW-1133">Transmembrane helix</keyword>
<keyword evidence="6" id="KW-0391">Immunity</keyword>
<evidence type="ECO:0000256" key="4">
    <source>
        <dbReference type="ARBA" id="ARBA00022451"/>
    </source>
</evidence>
<dbReference type="GO" id="GO:0005102">
    <property type="term" value="F:signaling receptor binding"/>
    <property type="evidence" value="ECO:0007669"/>
    <property type="project" value="TreeGrafter"/>
</dbReference>
<dbReference type="CDD" id="cd07698">
    <property type="entry name" value="IgC1_MHC_I_alpha3"/>
    <property type="match status" value="1"/>
</dbReference>
<dbReference type="InterPro" id="IPR007110">
    <property type="entry name" value="Ig-like_dom"/>
</dbReference>
<evidence type="ECO:0000313" key="14">
    <source>
        <dbReference type="RefSeq" id="XP_019488323.1"/>
    </source>
</evidence>
<dbReference type="GO" id="GO:0002476">
    <property type="term" value="P:antigen processing and presentation of endogenous peptide antigen via MHC class Ib"/>
    <property type="evidence" value="ECO:0007669"/>
    <property type="project" value="TreeGrafter"/>
</dbReference>
<dbReference type="FunFam" id="2.60.40.10:FF:000014">
    <property type="entry name" value="H-2 class I histocompatibility antigen, alpha chain"/>
    <property type="match status" value="1"/>
</dbReference>
<evidence type="ECO:0000256" key="1">
    <source>
        <dbReference type="ARBA" id="ARBA00002297"/>
    </source>
</evidence>
<dbReference type="RefSeq" id="XP_019488323.1">
    <property type="nucleotide sequence ID" value="XM_019632778.1"/>
</dbReference>
<dbReference type="PROSITE" id="PS50835">
    <property type="entry name" value="IG_LIKE"/>
    <property type="match status" value="1"/>
</dbReference>
<dbReference type="PROSITE" id="PS00290">
    <property type="entry name" value="IG_MHC"/>
    <property type="match status" value="1"/>
</dbReference>
<evidence type="ECO:0000256" key="8">
    <source>
        <dbReference type="ARBA" id="ARBA00023136"/>
    </source>
</evidence>
<dbReference type="GO" id="GO:0098553">
    <property type="term" value="C:lumenal side of endoplasmic reticulum membrane"/>
    <property type="evidence" value="ECO:0007669"/>
    <property type="project" value="UniProtKB-ARBA"/>
</dbReference>
<name>A0A8B7QKW1_HIPAR</name>
<dbReference type="InterPro" id="IPR036179">
    <property type="entry name" value="Ig-like_dom_sf"/>
</dbReference>
<dbReference type="GO" id="GO:0001916">
    <property type="term" value="P:positive regulation of T cell mediated cytotoxicity"/>
    <property type="evidence" value="ECO:0007669"/>
    <property type="project" value="TreeGrafter"/>
</dbReference>
<dbReference type="GO" id="GO:0005615">
    <property type="term" value="C:extracellular space"/>
    <property type="evidence" value="ECO:0007669"/>
    <property type="project" value="TreeGrafter"/>
</dbReference>
<accession>A0A8B7QKW1</accession>